<accession>A0ABU4Z5I0</accession>
<proteinExistence type="predicted"/>
<reference evidence="2 3" key="1">
    <citation type="submission" date="2023-08" db="EMBL/GenBank/DDBJ databases">
        <title>Implementing the SeqCode for naming new Mesorhizobium species isolated from Vachellia karroo root nodules.</title>
        <authorList>
            <person name="Van Lill M."/>
        </authorList>
    </citation>
    <scope>NUCLEOTIDE SEQUENCE [LARGE SCALE GENOMIC DNA]</scope>
    <source>
        <strain evidence="2 3">VK22B</strain>
    </source>
</reference>
<protein>
    <submittedName>
        <fullName evidence="2">DUF2314 domain-containing protein</fullName>
    </submittedName>
</protein>
<evidence type="ECO:0000313" key="2">
    <source>
        <dbReference type="EMBL" id="MDX8493237.1"/>
    </source>
</evidence>
<dbReference type="EMBL" id="JAVIJC010000016">
    <property type="protein sequence ID" value="MDX8493237.1"/>
    <property type="molecule type" value="Genomic_DNA"/>
</dbReference>
<organism evidence="2 3">
    <name type="scientific">Mesorhizobium captivum</name>
    <dbReference type="NCBI Taxonomy" id="3072319"/>
    <lineage>
        <taxon>Bacteria</taxon>
        <taxon>Pseudomonadati</taxon>
        <taxon>Pseudomonadota</taxon>
        <taxon>Alphaproteobacteria</taxon>
        <taxon>Hyphomicrobiales</taxon>
        <taxon>Phyllobacteriaceae</taxon>
        <taxon>Mesorhizobium</taxon>
    </lineage>
</organism>
<sequence>MRKLIVTAAVVAAVGYGFFNALGHMRSEPKDNVVAYSTTDEAMQGAKAKGHSTLPRFHELMDARTPGTYTVKFPLTQNGATEHIWMQLVAFSDGHFVGLLADKPVNGNQYKMSDRMTVAEADVEDWMIRNGGDVYGGYTVRQALADMPKEQAAKYGIAFKD</sequence>
<dbReference type="InterPro" id="IPR018756">
    <property type="entry name" value="DUF2314"/>
</dbReference>
<comment type="caution">
    <text evidence="2">The sequence shown here is derived from an EMBL/GenBank/DDBJ whole genome shotgun (WGS) entry which is preliminary data.</text>
</comment>
<dbReference type="RefSeq" id="WP_320227199.1">
    <property type="nucleotide sequence ID" value="NZ_JAVIJB010000002.1"/>
</dbReference>
<feature type="domain" description="DUF2314" evidence="1">
    <location>
        <begin position="40"/>
        <end position="156"/>
    </location>
</feature>
<name>A0ABU4Z5I0_9HYPH</name>
<dbReference type="Pfam" id="PF10077">
    <property type="entry name" value="DUF2314"/>
    <property type="match status" value="1"/>
</dbReference>
<dbReference type="Proteomes" id="UP001271249">
    <property type="component" value="Unassembled WGS sequence"/>
</dbReference>
<evidence type="ECO:0000259" key="1">
    <source>
        <dbReference type="Pfam" id="PF10077"/>
    </source>
</evidence>
<evidence type="ECO:0000313" key="3">
    <source>
        <dbReference type="Proteomes" id="UP001271249"/>
    </source>
</evidence>
<keyword evidence="3" id="KW-1185">Reference proteome</keyword>
<gene>
    <name evidence="2" type="ORF">RFN29_16845</name>
</gene>